<dbReference type="PROSITE" id="PS50135">
    <property type="entry name" value="ZF_ZZ_2"/>
    <property type="match status" value="1"/>
</dbReference>
<evidence type="ECO:0000256" key="5">
    <source>
        <dbReference type="SAM" id="MobiDB-lite"/>
    </source>
</evidence>
<evidence type="ECO:0000256" key="4">
    <source>
        <dbReference type="PROSITE-ProRule" id="PRU00228"/>
    </source>
</evidence>
<dbReference type="SMART" id="SM00291">
    <property type="entry name" value="ZnF_ZZ"/>
    <property type="match status" value="1"/>
</dbReference>
<dbReference type="CDD" id="cd02340">
    <property type="entry name" value="ZZ_NBR1_like"/>
    <property type="match status" value="1"/>
</dbReference>
<dbReference type="InterPro" id="IPR043145">
    <property type="entry name" value="Znf_ZZ_sf"/>
</dbReference>
<dbReference type="GO" id="GO:0043130">
    <property type="term" value="F:ubiquitin binding"/>
    <property type="evidence" value="ECO:0007669"/>
    <property type="project" value="TreeGrafter"/>
</dbReference>
<dbReference type="GO" id="GO:0016236">
    <property type="term" value="P:macroautophagy"/>
    <property type="evidence" value="ECO:0007669"/>
    <property type="project" value="TreeGrafter"/>
</dbReference>
<dbReference type="PROSITE" id="PS01357">
    <property type="entry name" value="ZF_ZZ_1"/>
    <property type="match status" value="1"/>
</dbReference>
<sequence>MAAVLKATYCAEVRRCLLDKGDLCYQGLTRRASELFPDLPQFTAKYLDEEGDVCTLCEASFADFLEVSKTKSTTALPGNNSKIILKLELEAPNAPNAPNAPCTVSTATLPKPAAAVVDVDAKVPQDPEDPQESDLEIISVSGVATNATPGPQEPDMEVDDFVEVSAADSSVDESTGPKESEGREQTQTTCTTIIGQILSPTVLASVVVCHMPQAVALVEEHEAEVGQWVCKSISHAPLKDALRDLRDLLPPGLGHVVPLLDSFLAEATPDTAGQLVSALVTGLHLLRFEDQVKLLTAFFASQHRELIQQLETMDSCGMLEGALTHQAICDGCDAEPLKGPRFKCTSCPNYDLCGTCYARKHGVHGAECSEHDFECIVSGLFPVSLGSLLSGQANPWQGGTMIIPSLVRSLVRQCLARAVNTNNGGNGSSGAECSTAGNANPLAGLAGLLGGLTGCAGVQHPAQENPLAGLAGLFGGGQNPRGENPWAGLASLFGGRACVRPSTPPMQTDPHGFQPFGTSAPPTAQEPSAPPMEQSMQVETPAQKVPAAAASMSAAEVIPDEKKLTEPEAVKKQPNHARYAFPVEVDDGRNLQISWTAADDREQVARDFIARYRLPRDQVKDILAFMQHAESLSAANCSTATSSWEDAAEASPTYAEQIAQLQEQGFTVDVEELRNLLTAFGGSVDRVVEALVQ</sequence>
<dbReference type="GO" id="GO:0000407">
    <property type="term" value="C:phagophore assembly site"/>
    <property type="evidence" value="ECO:0007669"/>
    <property type="project" value="TreeGrafter"/>
</dbReference>
<accession>A0A812Q6F3</accession>
<feature type="region of interest" description="Disordered" evidence="5">
    <location>
        <begin position="166"/>
        <end position="187"/>
    </location>
</feature>
<evidence type="ECO:0000313" key="8">
    <source>
        <dbReference type="Proteomes" id="UP000604046"/>
    </source>
</evidence>
<name>A0A812Q6F3_9DINO</name>
<dbReference type="Gene3D" id="3.30.60.90">
    <property type="match status" value="1"/>
</dbReference>
<dbReference type="AlphaFoldDB" id="A0A812Q6F3"/>
<dbReference type="Pfam" id="PF00569">
    <property type="entry name" value="ZZ"/>
    <property type="match status" value="1"/>
</dbReference>
<dbReference type="InterPro" id="IPR038122">
    <property type="entry name" value="PFU_sf"/>
</dbReference>
<dbReference type="SUPFAM" id="SSF57850">
    <property type="entry name" value="RING/U-box"/>
    <property type="match status" value="1"/>
</dbReference>
<evidence type="ECO:0000259" key="6">
    <source>
        <dbReference type="PROSITE" id="PS50135"/>
    </source>
</evidence>
<dbReference type="Proteomes" id="UP000604046">
    <property type="component" value="Unassembled WGS sequence"/>
</dbReference>
<dbReference type="EMBL" id="CAJNDS010002191">
    <property type="protein sequence ID" value="CAE7366235.1"/>
    <property type="molecule type" value="Genomic_DNA"/>
</dbReference>
<feature type="domain" description="ZZ-type" evidence="6">
    <location>
        <begin position="324"/>
        <end position="381"/>
    </location>
</feature>
<feature type="compositionally biased region" description="Polar residues" evidence="5">
    <location>
        <begin position="516"/>
        <end position="526"/>
    </location>
</feature>
<gene>
    <name evidence="7" type="ORF">SNAT2548_LOCUS19885</name>
</gene>
<proteinExistence type="predicted"/>
<dbReference type="Gene3D" id="3.10.20.870">
    <property type="entry name" value="PFU (PLAA family ubiquitin binding), C-terminal domain"/>
    <property type="match status" value="1"/>
</dbReference>
<keyword evidence="3" id="KW-0862">Zinc</keyword>
<organism evidence="7 8">
    <name type="scientific">Symbiodinium natans</name>
    <dbReference type="NCBI Taxonomy" id="878477"/>
    <lineage>
        <taxon>Eukaryota</taxon>
        <taxon>Sar</taxon>
        <taxon>Alveolata</taxon>
        <taxon>Dinophyceae</taxon>
        <taxon>Suessiales</taxon>
        <taxon>Symbiodiniaceae</taxon>
        <taxon>Symbiodinium</taxon>
    </lineage>
</organism>
<evidence type="ECO:0000313" key="7">
    <source>
        <dbReference type="EMBL" id="CAE7366235.1"/>
    </source>
</evidence>
<evidence type="ECO:0000256" key="2">
    <source>
        <dbReference type="ARBA" id="ARBA00022771"/>
    </source>
</evidence>
<keyword evidence="8" id="KW-1185">Reference proteome</keyword>
<dbReference type="InterPro" id="IPR000433">
    <property type="entry name" value="Znf_ZZ"/>
</dbReference>
<dbReference type="OrthoDB" id="661148at2759"/>
<evidence type="ECO:0000256" key="3">
    <source>
        <dbReference type="ARBA" id="ARBA00022833"/>
    </source>
</evidence>
<keyword evidence="2 4" id="KW-0863">Zinc-finger</keyword>
<dbReference type="GO" id="GO:0008270">
    <property type="term" value="F:zinc ion binding"/>
    <property type="evidence" value="ECO:0007669"/>
    <property type="project" value="UniProtKB-KW"/>
</dbReference>
<comment type="caution">
    <text evidence="7">The sequence shown here is derived from an EMBL/GenBank/DDBJ whole genome shotgun (WGS) entry which is preliminary data.</text>
</comment>
<dbReference type="PANTHER" id="PTHR20930">
    <property type="entry name" value="OVARIAN CARCINOMA ANTIGEN CA125-RELATED"/>
    <property type="match status" value="1"/>
</dbReference>
<dbReference type="Gene3D" id="1.10.8.10">
    <property type="entry name" value="DNA helicase RuvA subunit, C-terminal domain"/>
    <property type="match status" value="1"/>
</dbReference>
<reference evidence="7" key="1">
    <citation type="submission" date="2021-02" db="EMBL/GenBank/DDBJ databases">
        <authorList>
            <person name="Dougan E. K."/>
            <person name="Rhodes N."/>
            <person name="Thang M."/>
            <person name="Chan C."/>
        </authorList>
    </citation>
    <scope>NUCLEOTIDE SEQUENCE</scope>
</reference>
<protein>
    <recommendedName>
        <fullName evidence="6">ZZ-type domain-containing protein</fullName>
    </recommendedName>
</protein>
<feature type="compositionally biased region" description="Basic and acidic residues" evidence="5">
    <location>
        <begin position="175"/>
        <end position="184"/>
    </location>
</feature>
<evidence type="ECO:0000256" key="1">
    <source>
        <dbReference type="ARBA" id="ARBA00022723"/>
    </source>
</evidence>
<feature type="region of interest" description="Disordered" evidence="5">
    <location>
        <begin position="503"/>
        <end position="531"/>
    </location>
</feature>
<keyword evidence="1" id="KW-0479">Metal-binding</keyword>
<dbReference type="PANTHER" id="PTHR20930:SF0">
    <property type="entry name" value="PROTEIN ILRUN"/>
    <property type="match status" value="1"/>
</dbReference>